<feature type="repeat" description="ANK" evidence="3">
    <location>
        <begin position="110"/>
        <end position="142"/>
    </location>
</feature>
<dbReference type="InterPro" id="IPR002110">
    <property type="entry name" value="Ankyrin_rpt"/>
</dbReference>
<gene>
    <name evidence="4" type="ORF">TKK_012480</name>
</gene>
<dbReference type="InterPro" id="IPR036770">
    <property type="entry name" value="Ankyrin_rpt-contain_sf"/>
</dbReference>
<accession>A0ABD2WKR0</accession>
<feature type="repeat" description="ANK" evidence="3">
    <location>
        <begin position="183"/>
        <end position="211"/>
    </location>
</feature>
<evidence type="ECO:0000256" key="2">
    <source>
        <dbReference type="ARBA" id="ARBA00023043"/>
    </source>
</evidence>
<dbReference type="Pfam" id="PF00023">
    <property type="entry name" value="Ank"/>
    <property type="match status" value="1"/>
</dbReference>
<dbReference type="SUPFAM" id="SSF48403">
    <property type="entry name" value="Ankyrin repeat"/>
    <property type="match status" value="1"/>
</dbReference>
<dbReference type="SMART" id="SM00248">
    <property type="entry name" value="ANK"/>
    <property type="match status" value="5"/>
</dbReference>
<keyword evidence="1" id="KW-0677">Repeat</keyword>
<dbReference type="PANTHER" id="PTHR24126:SF14">
    <property type="entry name" value="ANK_REP_REGION DOMAIN-CONTAINING PROTEIN"/>
    <property type="match status" value="1"/>
</dbReference>
<dbReference type="EMBL" id="JBJJXI010000100">
    <property type="protein sequence ID" value="KAL3393244.1"/>
    <property type="molecule type" value="Genomic_DNA"/>
</dbReference>
<dbReference type="PROSITE" id="PS50088">
    <property type="entry name" value="ANK_REPEAT"/>
    <property type="match status" value="3"/>
</dbReference>
<name>A0ABD2WKR0_9HYME</name>
<organism evidence="4 5">
    <name type="scientific">Trichogramma kaykai</name>
    <dbReference type="NCBI Taxonomy" id="54128"/>
    <lineage>
        <taxon>Eukaryota</taxon>
        <taxon>Metazoa</taxon>
        <taxon>Ecdysozoa</taxon>
        <taxon>Arthropoda</taxon>
        <taxon>Hexapoda</taxon>
        <taxon>Insecta</taxon>
        <taxon>Pterygota</taxon>
        <taxon>Neoptera</taxon>
        <taxon>Endopterygota</taxon>
        <taxon>Hymenoptera</taxon>
        <taxon>Apocrita</taxon>
        <taxon>Proctotrupomorpha</taxon>
        <taxon>Chalcidoidea</taxon>
        <taxon>Trichogrammatidae</taxon>
        <taxon>Trichogramma</taxon>
    </lineage>
</organism>
<evidence type="ECO:0000256" key="3">
    <source>
        <dbReference type="PROSITE-ProRule" id="PRU00023"/>
    </source>
</evidence>
<comment type="caution">
    <text evidence="4">The sequence shown here is derived from an EMBL/GenBank/DDBJ whole genome shotgun (WGS) entry which is preliminary data.</text>
</comment>
<proteinExistence type="predicted"/>
<reference evidence="4 5" key="1">
    <citation type="journal article" date="2024" name="bioRxiv">
        <title>A reference genome for Trichogramma kaykai: A tiny desert-dwelling parasitoid wasp with competing sex-ratio distorters.</title>
        <authorList>
            <person name="Culotta J."/>
            <person name="Lindsey A.R."/>
        </authorList>
    </citation>
    <scope>NUCLEOTIDE SEQUENCE [LARGE SCALE GENOMIC DNA]</scope>
    <source>
        <strain evidence="4 5">KSX58</strain>
    </source>
</reference>
<dbReference type="PANTHER" id="PTHR24126">
    <property type="entry name" value="ANKYRIN REPEAT, PH AND SEC7 DOMAIN CONTAINING PROTEIN SECG-RELATED"/>
    <property type="match status" value="1"/>
</dbReference>
<sequence>MIGLNRSDCADLAKMLLELSSDEYQPVQVDARDSMGNTPLLLALNTGNREVAEVLLRGGADPNLIYGSDGSTLLHISFKRYCDDNGLLEQFFNVCDDIHKTVLVDVINNCGETPLTLALLKHKEKIAELLLRRGSNPNIVNTKGSTLLHVICSEDQDDKSAKILFKICDDIHQMVQVNAEDNDGNTPLQLAVANLLPNTVDVLLNHGADLSKCHFPTLIYLRWPCYSENHKMRIATGALAVAEHLETRGYNFSRSDALTIMKFFAELDLFEKSSDLEESLRHDQEFASQAKEIMIVPSLSLYDLIQLRPEEEEKLLTYMDYFVFVGHGSRSYIPRYNEKCLLHLCEKLSRGFFRRWTLDPFHELIHKRLPIECCDMVLEKLNNRDLCNICLAAASQSS</sequence>
<dbReference type="PROSITE" id="PS50297">
    <property type="entry name" value="ANK_REP_REGION"/>
    <property type="match status" value="3"/>
</dbReference>
<evidence type="ECO:0000313" key="4">
    <source>
        <dbReference type="EMBL" id="KAL3393244.1"/>
    </source>
</evidence>
<dbReference type="Pfam" id="PF12796">
    <property type="entry name" value="Ank_2"/>
    <property type="match status" value="1"/>
</dbReference>
<dbReference type="AlphaFoldDB" id="A0ABD2WKR0"/>
<evidence type="ECO:0000256" key="1">
    <source>
        <dbReference type="ARBA" id="ARBA00022737"/>
    </source>
</evidence>
<keyword evidence="5" id="KW-1185">Reference proteome</keyword>
<dbReference type="Gene3D" id="1.25.40.20">
    <property type="entry name" value="Ankyrin repeat-containing domain"/>
    <property type="match status" value="2"/>
</dbReference>
<dbReference type="Proteomes" id="UP001627154">
    <property type="component" value="Unassembled WGS sequence"/>
</dbReference>
<evidence type="ECO:0000313" key="5">
    <source>
        <dbReference type="Proteomes" id="UP001627154"/>
    </source>
</evidence>
<protein>
    <submittedName>
        <fullName evidence="4">Uncharacterized protein</fullName>
    </submittedName>
</protein>
<keyword evidence="2 3" id="KW-0040">ANK repeat</keyword>
<feature type="repeat" description="ANK" evidence="3">
    <location>
        <begin position="35"/>
        <end position="67"/>
    </location>
</feature>